<dbReference type="EMBL" id="AJZO02000264">
    <property type="protein sequence ID" value="OEF43770.1"/>
    <property type="molecule type" value="Genomic_DNA"/>
</dbReference>
<evidence type="ECO:0000313" key="2">
    <source>
        <dbReference type="Proteomes" id="UP000094638"/>
    </source>
</evidence>
<evidence type="ECO:0000313" key="1">
    <source>
        <dbReference type="EMBL" id="OEF43770.1"/>
    </source>
</evidence>
<proteinExistence type="predicted"/>
<name>A0ABX3B1I4_9VIBR</name>
<evidence type="ECO:0008006" key="3">
    <source>
        <dbReference type="Google" id="ProtNLM"/>
    </source>
</evidence>
<keyword evidence="2" id="KW-1185">Reference proteome</keyword>
<dbReference type="Proteomes" id="UP000094638">
    <property type="component" value="Unassembled WGS sequence"/>
</dbReference>
<accession>A0ABX3B1I4</accession>
<protein>
    <recommendedName>
        <fullName evidence="3">Transcriptional regulator</fullName>
    </recommendedName>
</protein>
<reference evidence="1 2" key="1">
    <citation type="journal article" date="2012" name="Science">
        <title>Ecological populations of bacteria act as socially cohesive units of antibiotic production and resistance.</title>
        <authorList>
            <person name="Cordero O.X."/>
            <person name="Wildschutte H."/>
            <person name="Kirkup B."/>
            <person name="Proehl S."/>
            <person name="Ngo L."/>
            <person name="Hussain F."/>
            <person name="Le Roux F."/>
            <person name="Mincer T."/>
            <person name="Polz M.F."/>
        </authorList>
    </citation>
    <scope>NUCLEOTIDE SEQUENCE [LARGE SCALE GENOMIC DNA]</scope>
    <source>
        <strain evidence="1 2">1F-267</strain>
    </source>
</reference>
<gene>
    <name evidence="1" type="ORF">A163_11875</name>
</gene>
<comment type="caution">
    <text evidence="1">The sequence shown here is derived from an EMBL/GenBank/DDBJ whole genome shotgun (WGS) entry which is preliminary data.</text>
</comment>
<sequence>MDKVKLFIHAETDIANEIEPKLKFLDHADKDKILGLCKTTRQTMRNHLLSGFCHFNSSSTVVCNGKTITLRGSVNRLPLLKRLFGG</sequence>
<organism evidence="1 2">
    <name type="scientific">Vibrio tasmaniensis 1F-267</name>
    <dbReference type="NCBI Taxonomy" id="1191324"/>
    <lineage>
        <taxon>Bacteria</taxon>
        <taxon>Pseudomonadati</taxon>
        <taxon>Pseudomonadota</taxon>
        <taxon>Gammaproteobacteria</taxon>
        <taxon>Vibrionales</taxon>
        <taxon>Vibrionaceae</taxon>
        <taxon>Vibrio</taxon>
    </lineage>
</organism>